<dbReference type="AlphaFoldDB" id="A0A835GLP8"/>
<dbReference type="Proteomes" id="UP000648187">
    <property type="component" value="Unassembled WGS sequence"/>
</dbReference>
<sequence length="75" mass="8425">MGFTQTDIDNMGNTSKKLAAKCTLLTKDEQKYLAATFRAASKNSDKIREEDLIVSGKLDAVLLEFFKHFLNVLIN</sequence>
<gene>
    <name evidence="1" type="ORF">HW555_003271</name>
</gene>
<reference evidence="1" key="1">
    <citation type="submission" date="2020-08" db="EMBL/GenBank/DDBJ databases">
        <title>Spodoptera exigua strain:BAW_Kor-Di-RS1 Genome sequencing and assembly.</title>
        <authorList>
            <person name="Kim J."/>
            <person name="Nam H.Y."/>
            <person name="Kwon M."/>
            <person name="Choi J.H."/>
            <person name="Cho S.R."/>
            <person name="Kim G.-H."/>
        </authorList>
    </citation>
    <scope>NUCLEOTIDE SEQUENCE</scope>
    <source>
        <strain evidence="1">BAW_Kor-Di-RS1</strain>
        <tissue evidence="1">Whole-body</tissue>
    </source>
</reference>
<protein>
    <submittedName>
        <fullName evidence="1">Uncharacterized protein</fullName>
    </submittedName>
</protein>
<organism evidence="1 2">
    <name type="scientific">Spodoptera exigua</name>
    <name type="common">Beet armyworm</name>
    <name type="synonym">Noctua fulgens</name>
    <dbReference type="NCBI Taxonomy" id="7107"/>
    <lineage>
        <taxon>Eukaryota</taxon>
        <taxon>Metazoa</taxon>
        <taxon>Ecdysozoa</taxon>
        <taxon>Arthropoda</taxon>
        <taxon>Hexapoda</taxon>
        <taxon>Insecta</taxon>
        <taxon>Pterygota</taxon>
        <taxon>Neoptera</taxon>
        <taxon>Endopterygota</taxon>
        <taxon>Lepidoptera</taxon>
        <taxon>Glossata</taxon>
        <taxon>Ditrysia</taxon>
        <taxon>Noctuoidea</taxon>
        <taxon>Noctuidae</taxon>
        <taxon>Amphipyrinae</taxon>
        <taxon>Spodoptera</taxon>
    </lineage>
</organism>
<evidence type="ECO:0000313" key="2">
    <source>
        <dbReference type="Proteomes" id="UP000648187"/>
    </source>
</evidence>
<comment type="caution">
    <text evidence="1">The sequence shown here is derived from an EMBL/GenBank/DDBJ whole genome shotgun (WGS) entry which is preliminary data.</text>
</comment>
<evidence type="ECO:0000313" key="1">
    <source>
        <dbReference type="EMBL" id="KAF9420521.1"/>
    </source>
</evidence>
<proteinExistence type="predicted"/>
<keyword evidence="2" id="KW-1185">Reference proteome</keyword>
<accession>A0A835GLP8</accession>
<dbReference type="EMBL" id="JACKWZ010000031">
    <property type="protein sequence ID" value="KAF9420521.1"/>
    <property type="molecule type" value="Genomic_DNA"/>
</dbReference>
<name>A0A835GLP8_SPOEX</name>